<dbReference type="EMBL" id="RCZA01000002">
    <property type="protein sequence ID" value="TPG86616.1"/>
    <property type="molecule type" value="Genomic_DNA"/>
</dbReference>
<evidence type="ECO:0000313" key="3">
    <source>
        <dbReference type="EMBL" id="TPG86616.1"/>
    </source>
</evidence>
<reference evidence="3 4" key="1">
    <citation type="journal article" date="2019" name="Environ. Microbiol.">
        <title>Species interactions and distinct microbial communities in high Arctic permafrost affected cryosols are associated with the CH4 and CO2 gas fluxes.</title>
        <authorList>
            <person name="Altshuler I."/>
            <person name="Hamel J."/>
            <person name="Turney S."/>
            <person name="Magnuson E."/>
            <person name="Levesque R."/>
            <person name="Greer C."/>
            <person name="Whyte L.G."/>
        </authorList>
    </citation>
    <scope>NUCLEOTIDE SEQUENCE [LARGE SCALE GENOMIC DNA]</scope>
    <source>
        <strain evidence="3 4">OWC5</strain>
    </source>
</reference>
<evidence type="ECO:0000256" key="2">
    <source>
        <dbReference type="SAM" id="Coils"/>
    </source>
</evidence>
<keyword evidence="1" id="KW-0843">Virulence</keyword>
<dbReference type="Proteomes" id="UP000320914">
    <property type="component" value="Unassembled WGS sequence"/>
</dbReference>
<comment type="caution">
    <text evidence="3">The sequence shown here is derived from an EMBL/GenBank/DDBJ whole genome shotgun (WGS) entry which is preliminary data.</text>
</comment>
<evidence type="ECO:0000313" key="4">
    <source>
        <dbReference type="Proteomes" id="UP000320914"/>
    </source>
</evidence>
<organism evidence="3 4">
    <name type="scientific">Pseudomonas mandelii</name>
    <dbReference type="NCBI Taxonomy" id="75612"/>
    <lineage>
        <taxon>Bacteria</taxon>
        <taxon>Pseudomonadati</taxon>
        <taxon>Pseudomonadota</taxon>
        <taxon>Gammaproteobacteria</taxon>
        <taxon>Pseudomonadales</taxon>
        <taxon>Pseudomonadaceae</taxon>
        <taxon>Pseudomonas</taxon>
    </lineage>
</organism>
<dbReference type="Pfam" id="PF03538">
    <property type="entry name" value="VRP1"/>
    <property type="match status" value="1"/>
</dbReference>
<sequence length="1569" mass="173850">MTAMNESDNRPVNLLVKAVLGERDTDEVLPLDDYIAQQPSVFDLIKLRPAQLRELGLSRAEARSLLARGNALALYMARLFREQSLRATTASEDEKTWVPLPTYKEQFQPDINAAAPSGSPEHSASTTAYMVALREWIQGKIEPQGDPQQTIGLAERRPDVDELLIDEMAITRGQSRLEIANSVLEAQILSRPKIYYSTVKAYLRTVRFHNSLPYDHDWESISHVVGTALKGGALGDIIRRVDPDYPYFKNPGARGERADVALQLGSAIGPLKLSLLLEDPYFPLDATMAEAPLRRVDPLTRRVDPDPQQSADSFYPDNFGSLANFLTSLRMLWIFKDATRLDQRQFDCLLGRGVFTPKLSVNAPVLGNPDVPLTGVVAGARFIHGGSGPAIDLEKAIVGGELTLVRVGEAGFTQLEHRIDRINRKCRLDRMLQLPGHHVDQLLIAAMQAEQRGTGEPSIWIRPNTLRCLGLFKELNLAYECKAEEFAALIDVLSVYGQDGQLSHYDRVYNREAVYEEALRIDDVEFAIVPRTPAEQQTVHQICSALEINFETYRYLATVIAEAFGLKTHLSRSLNIFSSFWRLVFIGRLFGLTPIESTALLQTLSAGEGLVAQLAGEPAVSSYGSADGADALSAIRGLMACANWCREHDLSPLWLVQNVNPVYVPTVWSESQEQLLRQLRSQVQAVRVEQATLLEEGAPQRDGNEQLIDWLVALTDLVDANGLVIGRVGETQDQYLERATSVIKRLVKTIYPDADDKQHLREPLETVIRTIVLRCRDEQRVVVEAGLSVYLKLDSLLTAQVMSWAQGQAYDFLQEAMRLPNLTTPGVQEQPDSFLQMLAELERRGRIADKLKLTATMLSTLLEGEQYQWFSLESPYEISIRAVYYLTFYRRLVSRARQPEEKILDYLTQVNQLPDDMSEDGLRLVRDAAADKLASYLGCGIRHVLECAEHINHEVEGSASPAWPILRNLAQLDLLDRTLELARRGMDITAALSLGALNPLDPEPLYAQAAQSALESLARFNATTTPQDSAEVGQSFTTRCVVDNPTLIANLPQEVAEFEITLLDFYGEPLKGVVLYVGTDLGAVLTPVIRTDDKGRAWAQLQAGGRMGTAHLHYSVPLYEPVYGPSVVIDCDEATLKFNSELSGLPPTDPVLAGRLWEQEMYAVLIDDYGNRGAHRQVAWSTTLGDIRPSQTFTDRDGLSRVWISSLSPGDATITVGNVEGSHSLTFSSSIKFADQPRIFSAPVITTVAMVGHALQVRCRVVGLDDAPVEGGKVMWWTSAALGKVEVPSGADGYSEFSVDTPPVGDLTVYAQLDSNPSVEVKVWVASDARIQNYSEVIRFPVAGAARPTLLWVDVKESSAADARPVSNYPVQWKVEFIPPEEVTIATEEVTIATDAEGRSVYPFKSTKEGDFIVTAKLTLHPAQQRQFDLTVLKAFEWKVELVVIEDGSETRTPIIPGTDELTLFRDGHYRLEISPLNTSQLKDSGGSQGWSSDYTTQALGMVFTPPLATRFTFTDDPYQVDIRTANIRNGRFQLNLHCDRVIGALVLEGTLGKRPATRRAGNRAETGR</sequence>
<dbReference type="InterPro" id="IPR008964">
    <property type="entry name" value="Invasin/intimin_cell_adhesion"/>
</dbReference>
<accession>A0A502IM59</accession>
<protein>
    <submittedName>
        <fullName evidence="3">Virulence plasmid 28 protein</fullName>
    </submittedName>
</protein>
<evidence type="ECO:0000256" key="1">
    <source>
        <dbReference type="ARBA" id="ARBA00023026"/>
    </source>
</evidence>
<dbReference type="InterPro" id="IPR018003">
    <property type="entry name" value="Insecticidal_toxin/plasmid_vir"/>
</dbReference>
<proteinExistence type="predicted"/>
<dbReference type="SUPFAM" id="SSF49373">
    <property type="entry name" value="Invasin/intimin cell-adhesion fragments"/>
    <property type="match status" value="1"/>
</dbReference>
<keyword evidence="2" id="KW-0175">Coiled coil</keyword>
<name>A0A502IM59_9PSED</name>
<gene>
    <name evidence="3" type="ORF">EAH74_05630</name>
</gene>
<feature type="coiled-coil region" evidence="2">
    <location>
        <begin position="669"/>
        <end position="696"/>
    </location>
</feature>